<dbReference type="GO" id="GO:0015344">
    <property type="term" value="F:siderophore uptake transmembrane transporter activity"/>
    <property type="evidence" value="ECO:0007669"/>
    <property type="project" value="TreeGrafter"/>
</dbReference>
<sequence length="229" mass="24727">MQLTLGVRRQQVTTDGFNGTTGVQTSHYDASATTPAAALLVKLTDRVSVYANYIEGLSQGATAPSTAANAGEVFAPYKTKQKEVGVKFDLGEFAHTISVYEIKRPSSYTDLTTNVFSFGGEQRNRGVEWGFFGSPMKNVRLMGGIAYSDAEVTKAAVAANEGKQATGLPKWQAKLGTEWDVPAMQGLTLTANATWRTSNISARTIPCRYLAAPCSTWARATPQRFQVAR</sequence>
<evidence type="ECO:0000313" key="10">
    <source>
        <dbReference type="Proteomes" id="UP000254387"/>
    </source>
</evidence>
<keyword evidence="3" id="KW-1134">Transmembrane beta strand</keyword>
<dbReference type="GO" id="GO:0009279">
    <property type="term" value="C:cell outer membrane"/>
    <property type="evidence" value="ECO:0007669"/>
    <property type="project" value="UniProtKB-SubCell"/>
</dbReference>
<evidence type="ECO:0000313" key="9">
    <source>
        <dbReference type="EMBL" id="STU93921.1"/>
    </source>
</evidence>
<evidence type="ECO:0000256" key="1">
    <source>
        <dbReference type="ARBA" id="ARBA00004571"/>
    </source>
</evidence>
<evidence type="ECO:0000256" key="3">
    <source>
        <dbReference type="ARBA" id="ARBA00022452"/>
    </source>
</evidence>
<dbReference type="InterPro" id="IPR039426">
    <property type="entry name" value="TonB-dep_rcpt-like"/>
</dbReference>
<keyword evidence="7" id="KW-0998">Cell outer membrane</keyword>
<keyword evidence="5" id="KW-0798">TonB box</keyword>
<evidence type="ECO:0000256" key="5">
    <source>
        <dbReference type="ARBA" id="ARBA00023077"/>
    </source>
</evidence>
<dbReference type="AlphaFoldDB" id="A0A378A1U1"/>
<keyword evidence="9" id="KW-0675">Receptor</keyword>
<proteinExistence type="predicted"/>
<gene>
    <name evidence="9" type="primary">fcuA_1</name>
    <name evidence="9" type="ORF">NCTC5053_01139</name>
</gene>
<dbReference type="SUPFAM" id="SSF56935">
    <property type="entry name" value="Porins"/>
    <property type="match status" value="1"/>
</dbReference>
<evidence type="ECO:0000256" key="2">
    <source>
        <dbReference type="ARBA" id="ARBA00022448"/>
    </source>
</evidence>
<keyword evidence="4" id="KW-0812">Transmembrane</keyword>
<dbReference type="InterPro" id="IPR036942">
    <property type="entry name" value="Beta-barrel_TonB_sf"/>
</dbReference>
<dbReference type="EMBL" id="UGMN01000004">
    <property type="protein sequence ID" value="STU93921.1"/>
    <property type="molecule type" value="Genomic_DNA"/>
</dbReference>
<comment type="subcellular location">
    <subcellularLocation>
        <location evidence="1">Cell outer membrane</location>
        <topology evidence="1">Multi-pass membrane protein</topology>
    </subcellularLocation>
</comment>
<reference evidence="9 10" key="1">
    <citation type="submission" date="2018-06" db="EMBL/GenBank/DDBJ databases">
        <authorList>
            <consortium name="Pathogen Informatics"/>
            <person name="Doyle S."/>
        </authorList>
    </citation>
    <scope>NUCLEOTIDE SEQUENCE [LARGE SCALE GENOMIC DNA]</scope>
    <source>
        <strain evidence="9 10">NCTC5053</strain>
    </source>
</reference>
<organism evidence="9 10">
    <name type="scientific">Klebsiella pneumoniae</name>
    <dbReference type="NCBI Taxonomy" id="573"/>
    <lineage>
        <taxon>Bacteria</taxon>
        <taxon>Pseudomonadati</taxon>
        <taxon>Pseudomonadota</taxon>
        <taxon>Gammaproteobacteria</taxon>
        <taxon>Enterobacterales</taxon>
        <taxon>Enterobacteriaceae</taxon>
        <taxon>Klebsiella/Raoultella group</taxon>
        <taxon>Klebsiella</taxon>
        <taxon>Klebsiella pneumoniae complex</taxon>
    </lineage>
</organism>
<evidence type="ECO:0000259" key="8">
    <source>
        <dbReference type="Pfam" id="PF00593"/>
    </source>
</evidence>
<protein>
    <submittedName>
        <fullName evidence="9">Ferrichrome-iron receptor</fullName>
    </submittedName>
</protein>
<accession>A0A378A1U1</accession>
<dbReference type="Proteomes" id="UP000254387">
    <property type="component" value="Unassembled WGS sequence"/>
</dbReference>
<dbReference type="Gene3D" id="2.40.170.20">
    <property type="entry name" value="TonB-dependent receptor, beta-barrel domain"/>
    <property type="match status" value="1"/>
</dbReference>
<name>A0A378A1U1_KLEPN</name>
<dbReference type="InterPro" id="IPR000531">
    <property type="entry name" value="Beta-barrel_TonB"/>
</dbReference>
<evidence type="ECO:0000256" key="7">
    <source>
        <dbReference type="ARBA" id="ARBA00023237"/>
    </source>
</evidence>
<keyword evidence="2" id="KW-0813">Transport</keyword>
<evidence type="ECO:0000256" key="4">
    <source>
        <dbReference type="ARBA" id="ARBA00022692"/>
    </source>
</evidence>
<dbReference type="Pfam" id="PF00593">
    <property type="entry name" value="TonB_dep_Rec_b-barrel"/>
    <property type="match status" value="1"/>
</dbReference>
<evidence type="ECO:0000256" key="6">
    <source>
        <dbReference type="ARBA" id="ARBA00023136"/>
    </source>
</evidence>
<dbReference type="PANTHER" id="PTHR32552:SF82">
    <property type="entry name" value="FCUA PROTEIN"/>
    <property type="match status" value="1"/>
</dbReference>
<dbReference type="PANTHER" id="PTHR32552">
    <property type="entry name" value="FERRICHROME IRON RECEPTOR-RELATED"/>
    <property type="match status" value="1"/>
</dbReference>
<keyword evidence="6" id="KW-0472">Membrane</keyword>
<feature type="domain" description="TonB-dependent receptor-like beta-barrel" evidence="8">
    <location>
        <begin position="2"/>
        <end position="195"/>
    </location>
</feature>